<evidence type="ECO:0000313" key="2">
    <source>
        <dbReference type="Proteomes" id="UP000324222"/>
    </source>
</evidence>
<sequence length="78" mass="8766">MSRTFSDLLRSLPEEDKTLVRHIESVKKKINKRECAFAFNLVGLQENILPGYTNSNFARNGAALLKCRTGLQTGQKVV</sequence>
<dbReference type="AlphaFoldDB" id="A0A5B7HJ64"/>
<keyword evidence="2" id="KW-1185">Reference proteome</keyword>
<proteinExistence type="predicted"/>
<gene>
    <name evidence="1" type="ORF">E2C01_063516</name>
</gene>
<evidence type="ECO:0000313" key="1">
    <source>
        <dbReference type="EMBL" id="MPC69297.1"/>
    </source>
</evidence>
<protein>
    <submittedName>
        <fullName evidence="1">Uncharacterized protein</fullName>
    </submittedName>
</protein>
<comment type="caution">
    <text evidence="1">The sequence shown here is derived from an EMBL/GenBank/DDBJ whole genome shotgun (WGS) entry which is preliminary data.</text>
</comment>
<name>A0A5B7HJ64_PORTR</name>
<accession>A0A5B7HJ64</accession>
<organism evidence="1 2">
    <name type="scientific">Portunus trituberculatus</name>
    <name type="common">Swimming crab</name>
    <name type="synonym">Neptunus trituberculatus</name>
    <dbReference type="NCBI Taxonomy" id="210409"/>
    <lineage>
        <taxon>Eukaryota</taxon>
        <taxon>Metazoa</taxon>
        <taxon>Ecdysozoa</taxon>
        <taxon>Arthropoda</taxon>
        <taxon>Crustacea</taxon>
        <taxon>Multicrustacea</taxon>
        <taxon>Malacostraca</taxon>
        <taxon>Eumalacostraca</taxon>
        <taxon>Eucarida</taxon>
        <taxon>Decapoda</taxon>
        <taxon>Pleocyemata</taxon>
        <taxon>Brachyura</taxon>
        <taxon>Eubrachyura</taxon>
        <taxon>Portunoidea</taxon>
        <taxon>Portunidae</taxon>
        <taxon>Portuninae</taxon>
        <taxon>Portunus</taxon>
    </lineage>
</organism>
<reference evidence="1 2" key="1">
    <citation type="submission" date="2019-05" db="EMBL/GenBank/DDBJ databases">
        <title>Another draft genome of Portunus trituberculatus and its Hox gene families provides insights of decapod evolution.</title>
        <authorList>
            <person name="Jeong J.-H."/>
            <person name="Song I."/>
            <person name="Kim S."/>
            <person name="Choi T."/>
            <person name="Kim D."/>
            <person name="Ryu S."/>
            <person name="Kim W."/>
        </authorList>
    </citation>
    <scope>NUCLEOTIDE SEQUENCE [LARGE SCALE GENOMIC DNA]</scope>
    <source>
        <tissue evidence="1">Muscle</tissue>
    </source>
</reference>
<dbReference type="EMBL" id="VSRR010029182">
    <property type="protein sequence ID" value="MPC69297.1"/>
    <property type="molecule type" value="Genomic_DNA"/>
</dbReference>
<dbReference type="Proteomes" id="UP000324222">
    <property type="component" value="Unassembled WGS sequence"/>
</dbReference>